<dbReference type="PRINTS" id="PR01496">
    <property type="entry name" value="SHAKERCHANEL"/>
</dbReference>
<accession>A0A8T2J6C2</accession>
<comment type="caution">
    <text evidence="25">The sequence shown here is derived from an EMBL/GenBank/DDBJ whole genome shotgun (WGS) entry which is preliminary data.</text>
</comment>
<evidence type="ECO:0000256" key="6">
    <source>
        <dbReference type="ARBA" id="ARBA00022499"/>
    </source>
</evidence>
<dbReference type="PANTHER" id="PTHR11537:SF250">
    <property type="entry name" value="POTASSIUM VOLTAGE-GATED CHANNEL SUBFAMILY A MEMBER 5"/>
    <property type="match status" value="1"/>
</dbReference>
<keyword evidence="15 23" id="KW-0472">Membrane</keyword>
<dbReference type="InterPro" id="IPR003972">
    <property type="entry name" value="K_chnl_volt-dep_Kv1"/>
</dbReference>
<reference evidence="25" key="1">
    <citation type="thesis" date="2020" institute="ProQuest LLC" country="789 East Eisenhower Parkway, Ann Arbor, MI, USA">
        <title>Comparative Genomics and Chromosome Evolution.</title>
        <authorList>
            <person name="Mudd A.B."/>
        </authorList>
    </citation>
    <scope>NUCLEOTIDE SEQUENCE</scope>
    <source>
        <strain evidence="25">Female2</strain>
        <tissue evidence="25">Blood</tissue>
    </source>
</reference>
<dbReference type="InterPro" id="IPR000210">
    <property type="entry name" value="BTB/POZ_dom"/>
</dbReference>
<dbReference type="Gene3D" id="3.30.710.10">
    <property type="entry name" value="Potassium Channel Kv1.1, Chain A"/>
    <property type="match status" value="1"/>
</dbReference>
<keyword evidence="16" id="KW-0564">Palmitate</keyword>
<sequence>MDIALVSLENGGAPSVTGGNNGGSSATSSGTDRLRIPRAPSWLNDSSPGDGERHRDQQPPGTGQVGGGGGVAGSADTTMSRPGTDTVIRLDEEEPHHPEQEDFPPGTMDHENHQRVIINIAGLRFETQLSTLNQFPDTLLGDPEKRMRFFDPLRNEYFFDRNRPSFDGILYFYQSGGKIRRPVNVSIDVFADEIRFYELGEEAMERFREDEGFLKDEEKPLPRNDFQRQVWLIFEYPESSSSARGIAIVSVLVILISIITFCLETLPEFRDENELPPSLSKVLNDTGSPAPPSGLTDPFFIIETTCVIWFTFELLVRFFACPSKSEFSKNIMNIIDIVAIIPYFITLGTELAEQQTNNGQQAMSLAILRVIRLVRVFRIFKLSRHSKGLQILGQTLKASMRELGLLIFFLFIGVILFSSAVYFAEADDPESHFSSIPDAFWWAVVTMTTVGYGDMRPVTVGGKIVGSLCAIAGVLTIALPVPVIVSNFNYFYHRETDHEDQVMLKEESSSGHESCAGDLKRSPSRASLSKSVHLENMEGINNGTGSLEKTNLKAKSNMDLRKSLYALCLDTNRETDL</sequence>
<evidence type="ECO:0000256" key="15">
    <source>
        <dbReference type="ARBA" id="ARBA00023136"/>
    </source>
</evidence>
<evidence type="ECO:0000256" key="9">
    <source>
        <dbReference type="ARBA" id="ARBA00022826"/>
    </source>
</evidence>
<feature type="compositionally biased region" description="Gly residues" evidence="22">
    <location>
        <begin position="63"/>
        <end position="72"/>
    </location>
</feature>
<keyword evidence="4" id="KW-0813">Transport</keyword>
<evidence type="ECO:0000313" key="26">
    <source>
        <dbReference type="Proteomes" id="UP000812440"/>
    </source>
</evidence>
<evidence type="ECO:0000256" key="3">
    <source>
        <dbReference type="ARBA" id="ARBA00020940"/>
    </source>
</evidence>
<feature type="region of interest" description="Disordered" evidence="22">
    <location>
        <begin position="1"/>
        <end position="109"/>
    </location>
</feature>
<dbReference type="InterPro" id="IPR003968">
    <property type="entry name" value="K_chnl_volt-dep_Kv"/>
</dbReference>
<evidence type="ECO:0000256" key="4">
    <source>
        <dbReference type="ARBA" id="ARBA00022448"/>
    </source>
</evidence>
<evidence type="ECO:0000256" key="22">
    <source>
        <dbReference type="SAM" id="MobiDB-lite"/>
    </source>
</evidence>
<keyword evidence="11" id="KW-0851">Voltage-gated channel</keyword>
<evidence type="ECO:0000256" key="7">
    <source>
        <dbReference type="ARBA" id="ARBA00022538"/>
    </source>
</evidence>
<dbReference type="GO" id="GO:0008076">
    <property type="term" value="C:voltage-gated potassium channel complex"/>
    <property type="evidence" value="ECO:0007669"/>
    <property type="project" value="InterPro"/>
</dbReference>
<feature type="compositionally biased region" description="Low complexity" evidence="22">
    <location>
        <begin position="15"/>
        <end position="31"/>
    </location>
</feature>
<dbReference type="FunFam" id="1.20.120.350:FF:000025">
    <property type="entry name" value="Potassium voltage-gated channel subfamily A member 2"/>
    <property type="match status" value="1"/>
</dbReference>
<dbReference type="PRINTS" id="PR00169">
    <property type="entry name" value="KCHANNEL"/>
</dbReference>
<keyword evidence="7" id="KW-0633">Potassium transport</keyword>
<dbReference type="InterPro" id="IPR027359">
    <property type="entry name" value="Volt_channel_dom_sf"/>
</dbReference>
<proteinExistence type="inferred from homology"/>
<dbReference type="GO" id="GO:0005251">
    <property type="term" value="F:delayed rectifier potassium channel activity"/>
    <property type="evidence" value="ECO:0007669"/>
    <property type="project" value="TreeGrafter"/>
</dbReference>
<comment type="catalytic activity">
    <reaction evidence="20">
        <text>K(+)(in) = K(+)(out)</text>
        <dbReference type="Rhea" id="RHEA:29463"/>
        <dbReference type="ChEBI" id="CHEBI:29103"/>
    </reaction>
</comment>
<evidence type="ECO:0000256" key="20">
    <source>
        <dbReference type="ARBA" id="ARBA00034430"/>
    </source>
</evidence>
<dbReference type="FunFam" id="1.10.287.70:FF:000002">
    <property type="entry name" value="Potassium voltage-gated channel subfamily a member"/>
    <property type="match status" value="1"/>
</dbReference>
<evidence type="ECO:0000256" key="11">
    <source>
        <dbReference type="ARBA" id="ARBA00022882"/>
    </source>
</evidence>
<evidence type="ECO:0000256" key="17">
    <source>
        <dbReference type="ARBA" id="ARBA00023288"/>
    </source>
</evidence>
<feature type="transmembrane region" description="Helical" evidence="23">
    <location>
        <begin position="246"/>
        <end position="266"/>
    </location>
</feature>
<name>A0A8T2J6C2_9PIPI</name>
<keyword evidence="8 23" id="KW-0812">Transmembrane</keyword>
<protein>
    <recommendedName>
        <fullName evidence="3">Potassium voltage-gated channel subfamily A member 5</fullName>
    </recommendedName>
    <alternativeName>
        <fullName evidence="19">Voltage-gated potassium channel subunit Kv1.5</fullName>
    </alternativeName>
</protein>
<dbReference type="PANTHER" id="PTHR11537">
    <property type="entry name" value="VOLTAGE-GATED POTASSIUM CHANNEL"/>
    <property type="match status" value="1"/>
</dbReference>
<feature type="transmembrane region" description="Helical" evidence="23">
    <location>
        <begin position="299"/>
        <end position="319"/>
    </location>
</feature>
<dbReference type="Pfam" id="PF02214">
    <property type="entry name" value="BTB_2"/>
    <property type="match status" value="1"/>
</dbReference>
<keyword evidence="12" id="KW-0630">Potassium</keyword>
<keyword evidence="17" id="KW-0449">Lipoprotein</keyword>
<keyword evidence="5" id="KW-1003">Cell membrane</keyword>
<evidence type="ECO:0000256" key="8">
    <source>
        <dbReference type="ARBA" id="ARBA00022692"/>
    </source>
</evidence>
<dbReference type="SUPFAM" id="SSF81324">
    <property type="entry name" value="Voltage-gated potassium channels"/>
    <property type="match status" value="1"/>
</dbReference>
<dbReference type="GO" id="GO:0051260">
    <property type="term" value="P:protein homooligomerization"/>
    <property type="evidence" value="ECO:0007669"/>
    <property type="project" value="InterPro"/>
</dbReference>
<feature type="transmembrane region" description="Helical" evidence="23">
    <location>
        <begin position="464"/>
        <end position="485"/>
    </location>
</feature>
<feature type="domain" description="BTB" evidence="24">
    <location>
        <begin position="114"/>
        <end position="214"/>
    </location>
</feature>
<keyword evidence="13 23" id="KW-1133">Transmembrane helix</keyword>
<dbReference type="InterPro" id="IPR003131">
    <property type="entry name" value="T1-type_BTB"/>
</dbReference>
<keyword evidence="18" id="KW-0407">Ion channel</keyword>
<keyword evidence="14" id="KW-0406">Ion transport</keyword>
<evidence type="ECO:0000256" key="18">
    <source>
        <dbReference type="ARBA" id="ARBA00023303"/>
    </source>
</evidence>
<evidence type="ECO:0000256" key="13">
    <source>
        <dbReference type="ARBA" id="ARBA00022989"/>
    </source>
</evidence>
<keyword evidence="26" id="KW-1185">Reference proteome</keyword>
<keyword evidence="6" id="KW-1017">Isopeptide bond</keyword>
<organism evidence="25 26">
    <name type="scientific">Hymenochirus boettgeri</name>
    <name type="common">Congo dwarf clawed frog</name>
    <dbReference type="NCBI Taxonomy" id="247094"/>
    <lineage>
        <taxon>Eukaryota</taxon>
        <taxon>Metazoa</taxon>
        <taxon>Chordata</taxon>
        <taxon>Craniata</taxon>
        <taxon>Vertebrata</taxon>
        <taxon>Euteleostomi</taxon>
        <taxon>Amphibia</taxon>
        <taxon>Batrachia</taxon>
        <taxon>Anura</taxon>
        <taxon>Pipoidea</taxon>
        <taxon>Pipidae</taxon>
        <taxon>Pipinae</taxon>
        <taxon>Hymenochirus</taxon>
    </lineage>
</organism>
<evidence type="ECO:0000256" key="19">
    <source>
        <dbReference type="ARBA" id="ARBA00033199"/>
    </source>
</evidence>
<dbReference type="PRINTS" id="PR01491">
    <property type="entry name" value="KVCHANNEL"/>
</dbReference>
<dbReference type="InterPro" id="IPR004052">
    <property type="entry name" value="K_chnl_volt-dep_Kv1.5"/>
</dbReference>
<dbReference type="InterPro" id="IPR011333">
    <property type="entry name" value="SKP1/BTB/POZ_sf"/>
</dbReference>
<evidence type="ECO:0000256" key="5">
    <source>
        <dbReference type="ARBA" id="ARBA00022475"/>
    </source>
</evidence>
<evidence type="ECO:0000259" key="24">
    <source>
        <dbReference type="SMART" id="SM00225"/>
    </source>
</evidence>
<evidence type="ECO:0000256" key="16">
    <source>
        <dbReference type="ARBA" id="ARBA00023139"/>
    </source>
</evidence>
<dbReference type="InterPro" id="IPR028325">
    <property type="entry name" value="VG_K_chnl"/>
</dbReference>
<dbReference type="EMBL" id="JAACNH010000006">
    <property type="protein sequence ID" value="KAG8438860.1"/>
    <property type="molecule type" value="Genomic_DNA"/>
</dbReference>
<dbReference type="Proteomes" id="UP000812440">
    <property type="component" value="Chromosome 3"/>
</dbReference>
<evidence type="ECO:0000256" key="14">
    <source>
        <dbReference type="ARBA" id="ARBA00023065"/>
    </source>
</evidence>
<dbReference type="SUPFAM" id="SSF54695">
    <property type="entry name" value="POZ domain"/>
    <property type="match status" value="1"/>
</dbReference>
<feature type="transmembrane region" description="Helical" evidence="23">
    <location>
        <begin position="403"/>
        <end position="424"/>
    </location>
</feature>
<dbReference type="InterPro" id="IPR005821">
    <property type="entry name" value="Ion_trans_dom"/>
</dbReference>
<comment type="subcellular location">
    <subcellularLocation>
        <location evidence="1">Cell membrane</location>
        <topology evidence="1">Multi-pass membrane protein</topology>
    </subcellularLocation>
</comment>
<dbReference type="GO" id="GO:0001508">
    <property type="term" value="P:action potential"/>
    <property type="evidence" value="ECO:0007669"/>
    <property type="project" value="TreeGrafter"/>
</dbReference>
<comment type="similarity">
    <text evidence="2">Belongs to the potassium channel family. A (Shaker) (TC 1.A.1.2) subfamily. Kv1.5/KCNA5 sub-subfamily.</text>
</comment>
<keyword evidence="9" id="KW-0631">Potassium channel</keyword>
<evidence type="ECO:0000256" key="1">
    <source>
        <dbReference type="ARBA" id="ARBA00004651"/>
    </source>
</evidence>
<evidence type="ECO:0000256" key="2">
    <source>
        <dbReference type="ARBA" id="ARBA00009315"/>
    </source>
</evidence>
<evidence type="ECO:0000256" key="12">
    <source>
        <dbReference type="ARBA" id="ARBA00022958"/>
    </source>
</evidence>
<dbReference type="SMART" id="SM00225">
    <property type="entry name" value="BTB"/>
    <property type="match status" value="1"/>
</dbReference>
<dbReference type="OrthoDB" id="415460at2759"/>
<dbReference type="FunFam" id="3.30.710.10:FF:000012">
    <property type="entry name" value="Potassium voltage-gated channel subfamily A member 10"/>
    <property type="match status" value="1"/>
</dbReference>
<evidence type="ECO:0000256" key="21">
    <source>
        <dbReference type="ARBA" id="ARBA00046793"/>
    </source>
</evidence>
<dbReference type="GO" id="GO:0014704">
    <property type="term" value="C:intercalated disc"/>
    <property type="evidence" value="ECO:0007669"/>
    <property type="project" value="TreeGrafter"/>
</dbReference>
<feature type="compositionally biased region" description="Basic and acidic residues" evidence="22">
    <location>
        <begin position="88"/>
        <end position="100"/>
    </location>
</feature>
<evidence type="ECO:0000256" key="23">
    <source>
        <dbReference type="SAM" id="Phobius"/>
    </source>
</evidence>
<dbReference type="AlphaFoldDB" id="A0A8T2J6C2"/>
<evidence type="ECO:0000313" key="25">
    <source>
        <dbReference type="EMBL" id="KAG8438860.1"/>
    </source>
</evidence>
<comment type="subunit">
    <text evidence="21">Homotetramer and heterotetramer of potassium channel proteins. Interacts with DLG1, which enhances channel currents. Forms a ternary complex with DLG1 and CAV3. Interacts with KCNAB1. Interacts with UBE2I. Interacts with XIRP2; the interaction is required for normal action potential configuration in the heart.</text>
</comment>
<dbReference type="Pfam" id="PF00520">
    <property type="entry name" value="Ion_trans"/>
    <property type="match status" value="1"/>
</dbReference>
<dbReference type="PRINTS" id="PR01512">
    <property type="entry name" value="KV15CHANNEL"/>
</dbReference>
<keyword evidence="10" id="KW-0832">Ubl conjugation</keyword>
<dbReference type="Gene3D" id="1.20.120.350">
    <property type="entry name" value="Voltage-gated potassium channels. Chain C"/>
    <property type="match status" value="1"/>
</dbReference>
<dbReference type="Gene3D" id="1.10.287.70">
    <property type="match status" value="1"/>
</dbReference>
<evidence type="ECO:0000256" key="10">
    <source>
        <dbReference type="ARBA" id="ARBA00022843"/>
    </source>
</evidence>
<gene>
    <name evidence="25" type="ORF">GDO86_005158</name>
</gene>